<dbReference type="Gene3D" id="1.20.1250.20">
    <property type="entry name" value="MFS general substrate transporter like domains"/>
    <property type="match status" value="1"/>
</dbReference>
<feature type="transmembrane region" description="Helical" evidence="7">
    <location>
        <begin position="311"/>
        <end position="333"/>
    </location>
</feature>
<evidence type="ECO:0000256" key="1">
    <source>
        <dbReference type="ARBA" id="ARBA00004651"/>
    </source>
</evidence>
<keyword evidence="6 7" id="KW-0472">Membrane</keyword>
<dbReference type="OrthoDB" id="9793283at2"/>
<evidence type="ECO:0000256" key="6">
    <source>
        <dbReference type="ARBA" id="ARBA00023136"/>
    </source>
</evidence>
<dbReference type="eggNOG" id="COG2814">
    <property type="taxonomic scope" value="Bacteria"/>
</dbReference>
<dbReference type="SUPFAM" id="SSF103473">
    <property type="entry name" value="MFS general substrate transporter"/>
    <property type="match status" value="1"/>
</dbReference>
<evidence type="ECO:0000256" key="5">
    <source>
        <dbReference type="ARBA" id="ARBA00022989"/>
    </source>
</evidence>
<dbReference type="RefSeq" id="WP_008907450.1">
    <property type="nucleotide sequence ID" value="NZ_CAKP01000001.1"/>
</dbReference>
<dbReference type="InterPro" id="IPR036259">
    <property type="entry name" value="MFS_trans_sf"/>
</dbReference>
<comment type="subcellular location">
    <subcellularLocation>
        <location evidence="1">Cell membrane</location>
        <topology evidence="1">Multi-pass membrane protein</topology>
    </subcellularLocation>
</comment>
<name>G0V3N7_9CLOT</name>
<comment type="caution">
    <text evidence="9">The sequence shown here is derived from an EMBL/GenBank/DDBJ whole genome shotgun (WGS) entry which is preliminary data.</text>
</comment>
<dbReference type="EMBL" id="CAKP01000001">
    <property type="protein sequence ID" value="CCC57727.1"/>
    <property type="molecule type" value="Genomic_DNA"/>
</dbReference>
<protein>
    <submittedName>
        <fullName evidence="9">Major facilitator superfamily protein</fullName>
    </submittedName>
</protein>
<dbReference type="InterPro" id="IPR050171">
    <property type="entry name" value="MFS_Transporters"/>
</dbReference>
<feature type="transmembrane region" description="Helical" evidence="7">
    <location>
        <begin position="108"/>
        <end position="131"/>
    </location>
</feature>
<keyword evidence="10" id="KW-1185">Reference proteome</keyword>
<evidence type="ECO:0000256" key="4">
    <source>
        <dbReference type="ARBA" id="ARBA00022692"/>
    </source>
</evidence>
<evidence type="ECO:0000256" key="7">
    <source>
        <dbReference type="SAM" id="Phobius"/>
    </source>
</evidence>
<evidence type="ECO:0000256" key="3">
    <source>
        <dbReference type="ARBA" id="ARBA00022475"/>
    </source>
</evidence>
<feature type="transmembrane region" description="Helical" evidence="7">
    <location>
        <begin position="220"/>
        <end position="239"/>
    </location>
</feature>
<proteinExistence type="predicted"/>
<feature type="transmembrane region" description="Helical" evidence="7">
    <location>
        <begin position="143"/>
        <end position="164"/>
    </location>
</feature>
<dbReference type="GO" id="GO:0005886">
    <property type="term" value="C:plasma membrane"/>
    <property type="evidence" value="ECO:0007669"/>
    <property type="project" value="UniProtKB-SubCell"/>
</dbReference>
<feature type="transmembrane region" description="Helical" evidence="7">
    <location>
        <begin position="20"/>
        <end position="42"/>
    </location>
</feature>
<feature type="transmembrane region" description="Helical" evidence="7">
    <location>
        <begin position="376"/>
        <end position="395"/>
    </location>
</feature>
<sequence length="411" mass="46255">MNLFKKFFSPYIGLPRDIYFLFLARVINSMGNFVFPLMTMLLTDKLKMSPKAAGEFISLAAASYIPGSILGGKLADKYGRKSIFVFCQTIAGLFILACAFIDKTMIPWFVILFGVLNGAAQPINSAMVTDLTNKENRKQTFSLIYLGINVGFAVGPLIAGFLYINYFNLIFIGNAVAIFLSVFFIWYFVREPEIKHDELDEMERPKEGNTFKVLFERKELLYFALISSIFAFSYAQVNFSTTIQLKDVYGENAARFMSIINSINATVVITFTTIIIHITRKNKAILNITIAGIFFAIGFGIQYFFVSFYPYILSTFIWTLGEILHATNSGVYIADHTPASHRGRFNSLMSIVQGLGHGISPLIMGRFIQKYGVRNVWPLIFILSSAASIFMYLLSKYDKKENLGKKEGAAI</sequence>
<feature type="transmembrane region" description="Helical" evidence="7">
    <location>
        <begin position="170"/>
        <end position="189"/>
    </location>
</feature>
<organism evidence="9 10">
    <name type="scientific">Caloramator australicus RC3</name>
    <dbReference type="NCBI Taxonomy" id="857293"/>
    <lineage>
        <taxon>Bacteria</taxon>
        <taxon>Bacillati</taxon>
        <taxon>Bacillota</taxon>
        <taxon>Clostridia</taxon>
        <taxon>Eubacteriales</taxon>
        <taxon>Clostridiaceae</taxon>
        <taxon>Caloramator</taxon>
    </lineage>
</organism>
<dbReference type="STRING" id="857293.CAAU_0077"/>
<dbReference type="PANTHER" id="PTHR23517">
    <property type="entry name" value="RESISTANCE PROTEIN MDTM, PUTATIVE-RELATED-RELATED"/>
    <property type="match status" value="1"/>
</dbReference>
<gene>
    <name evidence="9" type="ORF">CAAU_0077</name>
</gene>
<dbReference type="InterPro" id="IPR020846">
    <property type="entry name" value="MFS_dom"/>
</dbReference>
<evidence type="ECO:0000259" key="8">
    <source>
        <dbReference type="PROSITE" id="PS50850"/>
    </source>
</evidence>
<evidence type="ECO:0000313" key="9">
    <source>
        <dbReference type="EMBL" id="CCC57727.1"/>
    </source>
</evidence>
<feature type="domain" description="Major facilitator superfamily (MFS) profile" evidence="8">
    <location>
        <begin position="17"/>
        <end position="399"/>
    </location>
</feature>
<dbReference type="AlphaFoldDB" id="G0V3N7"/>
<keyword evidence="3" id="KW-1003">Cell membrane</keyword>
<feature type="transmembrane region" description="Helical" evidence="7">
    <location>
        <begin position="83"/>
        <end position="102"/>
    </location>
</feature>
<accession>G0V3N7</accession>
<reference evidence="9 10" key="1">
    <citation type="journal article" date="2011" name="J. Bacteriol.">
        <title>Draft genome sequence of Caloramator australicus strain RC3T, a thermoanaerobe from the Great Artesian Basin of Australia.</title>
        <authorList>
            <person name="Ogg C.D."/>
            <person name="Patel B.K.C."/>
        </authorList>
    </citation>
    <scope>NUCLEOTIDE SEQUENCE [LARGE SCALE GENOMIC DNA]</scope>
    <source>
        <strain evidence="9 10">RC3</strain>
    </source>
</reference>
<keyword evidence="2" id="KW-0813">Transport</keyword>
<keyword evidence="5 7" id="KW-1133">Transmembrane helix</keyword>
<keyword evidence="4 7" id="KW-0812">Transmembrane</keyword>
<dbReference type="PROSITE" id="PS50850">
    <property type="entry name" value="MFS"/>
    <property type="match status" value="1"/>
</dbReference>
<evidence type="ECO:0000256" key="2">
    <source>
        <dbReference type="ARBA" id="ARBA00022448"/>
    </source>
</evidence>
<dbReference type="Proteomes" id="UP000007652">
    <property type="component" value="Unassembled WGS sequence"/>
</dbReference>
<dbReference type="Pfam" id="PF07690">
    <property type="entry name" value="MFS_1"/>
    <property type="match status" value="1"/>
</dbReference>
<feature type="transmembrane region" description="Helical" evidence="7">
    <location>
        <begin position="259"/>
        <end position="278"/>
    </location>
</feature>
<feature type="transmembrane region" description="Helical" evidence="7">
    <location>
        <begin position="345"/>
        <end position="364"/>
    </location>
</feature>
<feature type="transmembrane region" description="Helical" evidence="7">
    <location>
        <begin position="285"/>
        <end position="305"/>
    </location>
</feature>
<evidence type="ECO:0000313" key="10">
    <source>
        <dbReference type="Proteomes" id="UP000007652"/>
    </source>
</evidence>
<dbReference type="GO" id="GO:0022857">
    <property type="term" value="F:transmembrane transporter activity"/>
    <property type="evidence" value="ECO:0007669"/>
    <property type="project" value="InterPro"/>
</dbReference>
<dbReference type="InterPro" id="IPR011701">
    <property type="entry name" value="MFS"/>
</dbReference>